<evidence type="ECO:0000313" key="3">
    <source>
        <dbReference type="Proteomes" id="UP000008066"/>
    </source>
</evidence>
<protein>
    <submittedName>
        <fullName evidence="2">Uncharacterized protein</fullName>
    </submittedName>
</protein>
<dbReference type="OrthoDB" id="5236816at2759"/>
<evidence type="ECO:0000256" key="1">
    <source>
        <dbReference type="SAM" id="MobiDB-lite"/>
    </source>
</evidence>
<organism evidence="3">
    <name type="scientific">Chaetomium thermophilum (strain DSM 1495 / CBS 144.50 / IMI 039719)</name>
    <name type="common">Thermochaetoides thermophila</name>
    <dbReference type="NCBI Taxonomy" id="759272"/>
    <lineage>
        <taxon>Eukaryota</taxon>
        <taxon>Fungi</taxon>
        <taxon>Dikarya</taxon>
        <taxon>Ascomycota</taxon>
        <taxon>Pezizomycotina</taxon>
        <taxon>Sordariomycetes</taxon>
        <taxon>Sordariomycetidae</taxon>
        <taxon>Sordariales</taxon>
        <taxon>Chaetomiaceae</taxon>
        <taxon>Thermochaetoides</taxon>
    </lineage>
</organism>
<gene>
    <name evidence="2" type="ORF">CTHT_0020770</name>
</gene>
<evidence type="ECO:0000313" key="2">
    <source>
        <dbReference type="EMBL" id="EGS22532.1"/>
    </source>
</evidence>
<dbReference type="Proteomes" id="UP000008066">
    <property type="component" value="Unassembled WGS sequence"/>
</dbReference>
<proteinExistence type="predicted"/>
<accession>G0S3E9</accession>
<feature type="region of interest" description="Disordered" evidence="1">
    <location>
        <begin position="295"/>
        <end position="317"/>
    </location>
</feature>
<feature type="region of interest" description="Disordered" evidence="1">
    <location>
        <begin position="1"/>
        <end position="20"/>
    </location>
</feature>
<feature type="compositionally biased region" description="Low complexity" evidence="1">
    <location>
        <begin position="489"/>
        <end position="509"/>
    </location>
</feature>
<dbReference type="HOGENOM" id="CLU_037039_1_1_1"/>
<feature type="region of interest" description="Disordered" evidence="1">
    <location>
        <begin position="424"/>
        <end position="535"/>
    </location>
</feature>
<dbReference type="eggNOG" id="ENOG502RASH">
    <property type="taxonomic scope" value="Eukaryota"/>
</dbReference>
<dbReference type="KEGG" id="cthr:CTHT_0020770"/>
<feature type="compositionally biased region" description="Low complexity" evidence="1">
    <location>
        <begin position="298"/>
        <end position="312"/>
    </location>
</feature>
<dbReference type="OMA" id="TGVEMEF"/>
<dbReference type="RefSeq" id="XP_006692551.1">
    <property type="nucleotide sequence ID" value="XM_006692488.1"/>
</dbReference>
<name>G0S3E9_CHATD</name>
<reference evidence="2 3" key="1">
    <citation type="journal article" date="2011" name="Cell">
        <title>Insight into structure and assembly of the nuclear pore complex by utilizing the genome of a eukaryotic thermophile.</title>
        <authorList>
            <person name="Amlacher S."/>
            <person name="Sarges P."/>
            <person name="Flemming D."/>
            <person name="van Noort V."/>
            <person name="Kunze R."/>
            <person name="Devos D.P."/>
            <person name="Arumugam M."/>
            <person name="Bork P."/>
            <person name="Hurt E."/>
        </authorList>
    </citation>
    <scope>NUCLEOTIDE SEQUENCE [LARGE SCALE GENOMIC DNA]</scope>
    <source>
        <strain evidence="3">DSM 1495 / CBS 144.50 / IMI 039719</strain>
    </source>
</reference>
<dbReference type="AlphaFoldDB" id="G0S3E9"/>
<dbReference type="GeneID" id="18256115"/>
<dbReference type="STRING" id="759272.G0S3E9"/>
<keyword evidence="3" id="KW-1185">Reference proteome</keyword>
<sequence>MVNMPTATARDNPGTVPDQQQHDFCDAAQTMTLSQSDQSQINPMPVRKRPCIRRVTRPELGSLYDIMHEHAGVALYVLPICWTDLHAKLLDVRFEEMPVINRPIPDLPPGMWVEPSRLAQNLTNELHTLVREEGTPQRIFCKNRAIKHIMSTFFPETMSRPKSDAQLNLYFGKRVFRKVVRVPCVWKSVKSSDASFDSCLTVPATSFSQGLKGSRDTATDYSPNAPIMAYFNKSQLASIRRNLYTVIRGPNNTPNEPVTRLQQLRSKMLTPSNPDYDPYLVAVFLAMAQAHFYREPPSRASSPPESQSQSQRKSIRLTTPKFRDIKLRIITHDEGNDSTPNFVIYTAVVTTSFMERFLHPHKAPPAHESGPGMTITCTPVTVWPILGLKERLAKALGTEIAGEPMFADPEYIALWDALLDQPRTPKQEYSTPSPPPTAPGYRVKRRKRSATPEVSQQSQELDRSGSSFDEEASTRANSPVESREEKKNSGNSISSLGSPSGSASATGSASDDRPVLSPAAKRRRTTRRVSTLEVC</sequence>
<dbReference type="EMBL" id="GL988040">
    <property type="protein sequence ID" value="EGS22532.1"/>
    <property type="molecule type" value="Genomic_DNA"/>
</dbReference>
<feature type="compositionally biased region" description="Polar residues" evidence="1">
    <location>
        <begin position="452"/>
        <end position="467"/>
    </location>
</feature>